<comment type="similarity">
    <text evidence="6">Belongs to the nlpA lipoprotein family.</text>
</comment>
<evidence type="ECO:0000256" key="6">
    <source>
        <dbReference type="PIRNR" id="PIRNR002854"/>
    </source>
</evidence>
<dbReference type="SUPFAM" id="SSF53850">
    <property type="entry name" value="Periplasmic binding protein-like II"/>
    <property type="match status" value="1"/>
</dbReference>
<reference evidence="9 10" key="1">
    <citation type="submission" date="2018-05" db="EMBL/GenBank/DDBJ databases">
        <title>Reference genomes for bee gut microbiota database.</title>
        <authorList>
            <person name="Ellegaard K.M."/>
        </authorList>
    </citation>
    <scope>NUCLEOTIDE SEQUENCE [LARGE SCALE GENOMIC DNA]</scope>
    <source>
        <strain evidence="9 10">ESL0172</strain>
    </source>
</reference>
<evidence type="ECO:0000256" key="4">
    <source>
        <dbReference type="ARBA" id="ARBA00023139"/>
    </source>
</evidence>
<evidence type="ECO:0000256" key="1">
    <source>
        <dbReference type="ARBA" id="ARBA00004635"/>
    </source>
</evidence>
<dbReference type="PANTHER" id="PTHR30429">
    <property type="entry name" value="D-METHIONINE-BINDING LIPOPROTEIN METQ"/>
    <property type="match status" value="1"/>
</dbReference>
<proteinExistence type="inferred from homology"/>
<evidence type="ECO:0000256" key="5">
    <source>
        <dbReference type="ARBA" id="ARBA00023288"/>
    </source>
</evidence>
<evidence type="ECO:0000313" key="9">
    <source>
        <dbReference type="EMBL" id="PXY89285.1"/>
    </source>
</evidence>
<dbReference type="GO" id="GO:0016020">
    <property type="term" value="C:membrane"/>
    <property type="evidence" value="ECO:0007669"/>
    <property type="project" value="UniProtKB-SubCell"/>
</dbReference>
<keyword evidence="10" id="KW-1185">Reference proteome</keyword>
<comment type="caution">
    <text evidence="9">The sequence shown here is derived from an EMBL/GenBank/DDBJ whole genome shotgun (WGS) entry which is preliminary data.</text>
</comment>
<dbReference type="Pfam" id="PF03180">
    <property type="entry name" value="Lipoprotein_9"/>
    <property type="match status" value="1"/>
</dbReference>
<feature type="signal peptide" evidence="8">
    <location>
        <begin position="1"/>
        <end position="20"/>
    </location>
</feature>
<evidence type="ECO:0000256" key="7">
    <source>
        <dbReference type="PIRSR" id="PIRSR002854-1"/>
    </source>
</evidence>
<dbReference type="Proteomes" id="UP000247673">
    <property type="component" value="Unassembled WGS sequence"/>
</dbReference>
<dbReference type="RefSeq" id="WP_110448622.1">
    <property type="nucleotide sequence ID" value="NZ_CP132381.1"/>
</dbReference>
<accession>A0A2V4DL52</accession>
<dbReference type="InterPro" id="IPR004872">
    <property type="entry name" value="Lipoprotein_NlpA"/>
</dbReference>
<dbReference type="AlphaFoldDB" id="A0A2V4DL52"/>
<protein>
    <recommendedName>
        <fullName evidence="6">Lipoprotein</fullName>
    </recommendedName>
</protein>
<dbReference type="EMBL" id="QGLO01000009">
    <property type="protein sequence ID" value="PXY89285.1"/>
    <property type="molecule type" value="Genomic_DNA"/>
</dbReference>
<sequence>MSIKKLALITTLVSAFFLTGCDNKQTTATDNKPAEPAKVSPLKVGVIAGADQEEAEIAQQQAKERFNLDIELVIFNDYVTPNRALNDGLIDVNVFQHKPYLDEQMKEQGYKLAVVGNTFVFPISSYSKKLKPIAADEQVGEGVKVTSPRGETYFIPANSTIAIPNDPTNLGRALLLLQHEGMLTVDKAKGLLPTVLDITSNPYNYKIVELEAPMLPRSLDDSQVDLAIINNTFAAPANLIPSKNGIFVEDKESPYVNVIVSREENKDDERVKNFVKAYQSDAVAKKADEIFKGGAIRGW</sequence>
<keyword evidence="3" id="KW-0472">Membrane</keyword>
<keyword evidence="5 6" id="KW-0449">Lipoprotein</keyword>
<keyword evidence="4" id="KW-0564">Palmitate</keyword>
<evidence type="ECO:0000256" key="8">
    <source>
        <dbReference type="SAM" id="SignalP"/>
    </source>
</evidence>
<feature type="lipid moiety-binding region" description="S-diacylglycerol cysteine" evidence="7">
    <location>
        <position position="21"/>
    </location>
</feature>
<dbReference type="OrthoDB" id="9812878at2"/>
<evidence type="ECO:0000256" key="3">
    <source>
        <dbReference type="ARBA" id="ARBA00023136"/>
    </source>
</evidence>
<feature type="chain" id="PRO_5016049953" description="Lipoprotein" evidence="8">
    <location>
        <begin position="21"/>
        <end position="299"/>
    </location>
</feature>
<gene>
    <name evidence="9" type="primary">metQ</name>
    <name evidence="9" type="ORF">DKK78_10840</name>
</gene>
<dbReference type="Gene3D" id="3.40.190.10">
    <property type="entry name" value="Periplasmic binding protein-like II"/>
    <property type="match status" value="2"/>
</dbReference>
<organism evidence="9 10">
    <name type="scientific">Gilliamella apis</name>
    <dbReference type="NCBI Taxonomy" id="1970738"/>
    <lineage>
        <taxon>Bacteria</taxon>
        <taxon>Pseudomonadati</taxon>
        <taxon>Pseudomonadota</taxon>
        <taxon>Gammaproteobacteria</taxon>
        <taxon>Orbales</taxon>
        <taxon>Orbaceae</taxon>
        <taxon>Gilliamella</taxon>
    </lineage>
</organism>
<comment type="subcellular location">
    <subcellularLocation>
        <location evidence="1">Membrane</location>
        <topology evidence="1">Lipid-anchor</topology>
    </subcellularLocation>
</comment>
<evidence type="ECO:0000256" key="2">
    <source>
        <dbReference type="ARBA" id="ARBA00022729"/>
    </source>
</evidence>
<dbReference type="CDD" id="cd13598">
    <property type="entry name" value="PBP2_lipoprotein_IlpA_like"/>
    <property type="match status" value="1"/>
</dbReference>
<dbReference type="NCBIfam" id="TIGR00363">
    <property type="entry name" value="MetQ/NlpA family lipoprotein"/>
    <property type="match status" value="1"/>
</dbReference>
<dbReference type="PANTHER" id="PTHR30429:SF1">
    <property type="entry name" value="D-METHIONINE-BINDING LIPOPROTEIN METQ-RELATED"/>
    <property type="match status" value="1"/>
</dbReference>
<name>A0A2V4DL52_9GAMM</name>
<dbReference type="PIRSF" id="PIRSF002854">
    <property type="entry name" value="MetQ"/>
    <property type="match status" value="1"/>
</dbReference>
<dbReference type="PROSITE" id="PS51257">
    <property type="entry name" value="PROKAR_LIPOPROTEIN"/>
    <property type="match status" value="1"/>
</dbReference>
<evidence type="ECO:0000313" key="10">
    <source>
        <dbReference type="Proteomes" id="UP000247673"/>
    </source>
</evidence>
<keyword evidence="2 8" id="KW-0732">Signal</keyword>